<reference evidence="3" key="1">
    <citation type="journal article" date="2019" name="Int. J. Syst. Evol. Microbiol.">
        <title>The Global Catalogue of Microorganisms (GCM) 10K type strain sequencing project: providing services to taxonomists for standard genome sequencing and annotation.</title>
        <authorList>
            <consortium name="The Broad Institute Genomics Platform"/>
            <consortium name="The Broad Institute Genome Sequencing Center for Infectious Disease"/>
            <person name="Wu L."/>
            <person name="Ma J."/>
        </authorList>
    </citation>
    <scope>NUCLEOTIDE SEQUENCE [LARGE SCALE GENOMIC DNA]</scope>
    <source>
        <strain evidence="3">JCM 13008</strain>
    </source>
</reference>
<name>A0ABP4ECH5_9ACTN</name>
<evidence type="ECO:0000313" key="3">
    <source>
        <dbReference type="Proteomes" id="UP001501581"/>
    </source>
</evidence>
<proteinExistence type="predicted"/>
<comment type="caution">
    <text evidence="2">The sequence shown here is derived from an EMBL/GenBank/DDBJ whole genome shotgun (WGS) entry which is preliminary data.</text>
</comment>
<evidence type="ECO:0000256" key="1">
    <source>
        <dbReference type="SAM" id="MobiDB-lite"/>
    </source>
</evidence>
<organism evidence="2 3">
    <name type="scientific">Nocardioides dubius</name>
    <dbReference type="NCBI Taxonomy" id="317019"/>
    <lineage>
        <taxon>Bacteria</taxon>
        <taxon>Bacillati</taxon>
        <taxon>Actinomycetota</taxon>
        <taxon>Actinomycetes</taxon>
        <taxon>Propionibacteriales</taxon>
        <taxon>Nocardioidaceae</taxon>
        <taxon>Nocardioides</taxon>
    </lineage>
</organism>
<dbReference type="RefSeq" id="WP_343992668.1">
    <property type="nucleotide sequence ID" value="NZ_BAAALG010000005.1"/>
</dbReference>
<protein>
    <submittedName>
        <fullName evidence="2">Uncharacterized protein</fullName>
    </submittedName>
</protein>
<gene>
    <name evidence="2" type="ORF">GCM10009668_13610</name>
</gene>
<evidence type="ECO:0000313" key="2">
    <source>
        <dbReference type="EMBL" id="GAA1097704.1"/>
    </source>
</evidence>
<dbReference type="EMBL" id="BAAALG010000005">
    <property type="protein sequence ID" value="GAA1097704.1"/>
    <property type="molecule type" value="Genomic_DNA"/>
</dbReference>
<feature type="region of interest" description="Disordered" evidence="1">
    <location>
        <begin position="1"/>
        <end position="25"/>
    </location>
</feature>
<keyword evidence="3" id="KW-1185">Reference proteome</keyword>
<accession>A0ABP4ECH5</accession>
<dbReference type="Proteomes" id="UP001501581">
    <property type="component" value="Unassembled WGS sequence"/>
</dbReference>
<sequence length="112" mass="12232">MADDGVEWTGSFEQMPSTEGPGDLSGEMCAFCGRRPAGTFLNLGDGSMARSWAVARWWALCQECVQTGHAGASTLHERASEELRELPMLEEIVQFVVNALPEVSDADQQRGR</sequence>